<dbReference type="EMBL" id="VEVO01000022">
    <property type="protein sequence ID" value="KAF0023977.1"/>
    <property type="molecule type" value="Genomic_DNA"/>
</dbReference>
<dbReference type="Proteomes" id="UP000438429">
    <property type="component" value="Unassembled WGS sequence"/>
</dbReference>
<organism evidence="2 3">
    <name type="scientific">Scophthalmus maximus</name>
    <name type="common">Turbot</name>
    <name type="synonym">Psetta maxima</name>
    <dbReference type="NCBI Taxonomy" id="52904"/>
    <lineage>
        <taxon>Eukaryota</taxon>
        <taxon>Metazoa</taxon>
        <taxon>Chordata</taxon>
        <taxon>Craniata</taxon>
        <taxon>Vertebrata</taxon>
        <taxon>Euteleostomi</taxon>
        <taxon>Actinopterygii</taxon>
        <taxon>Neopterygii</taxon>
        <taxon>Teleostei</taxon>
        <taxon>Neoteleostei</taxon>
        <taxon>Acanthomorphata</taxon>
        <taxon>Carangaria</taxon>
        <taxon>Pleuronectiformes</taxon>
        <taxon>Pleuronectoidei</taxon>
        <taxon>Scophthalmidae</taxon>
        <taxon>Scophthalmus</taxon>
    </lineage>
</organism>
<evidence type="ECO:0000313" key="2">
    <source>
        <dbReference type="EMBL" id="KAF0023977.1"/>
    </source>
</evidence>
<dbReference type="AlphaFoldDB" id="A0A6A4RUG0"/>
<name>A0A6A4RUG0_SCOMX</name>
<proteinExistence type="predicted"/>
<feature type="region of interest" description="Disordered" evidence="1">
    <location>
        <begin position="74"/>
        <end position="106"/>
    </location>
</feature>
<accession>A0A6A4RUG0</accession>
<comment type="caution">
    <text evidence="2">The sequence shown here is derived from an EMBL/GenBank/DDBJ whole genome shotgun (WGS) entry which is preliminary data.</text>
</comment>
<gene>
    <name evidence="2" type="ORF">F2P81_024607</name>
</gene>
<reference evidence="2 3" key="1">
    <citation type="submission" date="2019-06" db="EMBL/GenBank/DDBJ databases">
        <title>Draft genomes of female and male turbot (Scophthalmus maximus).</title>
        <authorList>
            <person name="Xu H."/>
            <person name="Xu X.-W."/>
            <person name="Shao C."/>
            <person name="Chen S."/>
        </authorList>
    </citation>
    <scope>NUCLEOTIDE SEQUENCE [LARGE SCALE GENOMIC DNA]</scope>
    <source>
        <strain evidence="2">Ysfricsl-2016a</strain>
        <tissue evidence="2">Blood</tissue>
    </source>
</reference>
<evidence type="ECO:0000313" key="3">
    <source>
        <dbReference type="Proteomes" id="UP000438429"/>
    </source>
</evidence>
<protein>
    <submittedName>
        <fullName evidence="2">Uncharacterized protein</fullName>
    </submittedName>
</protein>
<evidence type="ECO:0000256" key="1">
    <source>
        <dbReference type="SAM" id="MobiDB-lite"/>
    </source>
</evidence>
<sequence>MLRGAVRREGTLTRTTTGGPAAAAECHAYLRRKSFCCGPCLFHDPARMTAGLCSSAAAGRRTEAAAAAAAFDLRSQAARRNPPRRRKREQRSLHNKSAATETGAEAAARRDGFLQLRRSLSNICGNDEGFGFRLSDVTPTVSSDPTYNPTINFSSYALTYDLIYDPNYLPVNVVKEQDPRHNGVIY</sequence>